<proteinExistence type="predicted"/>
<sequence length="42" mass="4922">MSTTRKRARPEPQSLKKQAPNAKLHLKFYQLDIALKLTERLT</sequence>
<dbReference type="Gramene" id="CDY17202">
    <property type="protein sequence ID" value="CDY17202"/>
    <property type="gene ID" value="GSBRNA2T00095268001"/>
</dbReference>
<dbReference type="PaxDb" id="3708-A0A078FWS9"/>
<organism evidence="2 3">
    <name type="scientific">Brassica napus</name>
    <name type="common">Rape</name>
    <dbReference type="NCBI Taxonomy" id="3708"/>
    <lineage>
        <taxon>Eukaryota</taxon>
        <taxon>Viridiplantae</taxon>
        <taxon>Streptophyta</taxon>
        <taxon>Embryophyta</taxon>
        <taxon>Tracheophyta</taxon>
        <taxon>Spermatophyta</taxon>
        <taxon>Magnoliopsida</taxon>
        <taxon>eudicotyledons</taxon>
        <taxon>Gunneridae</taxon>
        <taxon>Pentapetalae</taxon>
        <taxon>rosids</taxon>
        <taxon>malvids</taxon>
        <taxon>Brassicales</taxon>
        <taxon>Brassicaceae</taxon>
        <taxon>Brassiceae</taxon>
        <taxon>Brassica</taxon>
    </lineage>
</organism>
<dbReference type="Proteomes" id="UP000028999">
    <property type="component" value="Unassembled WGS sequence"/>
</dbReference>
<dbReference type="AlphaFoldDB" id="A0A078FWS9"/>
<name>A0A078FWS9_BRANA</name>
<dbReference type="EMBL" id="LK032071">
    <property type="protein sequence ID" value="CDY17202.1"/>
    <property type="molecule type" value="Genomic_DNA"/>
</dbReference>
<feature type="region of interest" description="Disordered" evidence="1">
    <location>
        <begin position="1"/>
        <end position="20"/>
    </location>
</feature>
<evidence type="ECO:0000313" key="3">
    <source>
        <dbReference type="Proteomes" id="UP000028999"/>
    </source>
</evidence>
<evidence type="ECO:0000256" key="1">
    <source>
        <dbReference type="SAM" id="MobiDB-lite"/>
    </source>
</evidence>
<gene>
    <name evidence="2" type="primary">BnaA05g09860D</name>
    <name evidence="2" type="ORF">GSBRNA2T00095268001</name>
</gene>
<reference evidence="2 3" key="1">
    <citation type="journal article" date="2014" name="Science">
        <title>Plant genetics. Early allopolyploid evolution in the post-Neolithic Brassica napus oilseed genome.</title>
        <authorList>
            <person name="Chalhoub B."/>
            <person name="Denoeud F."/>
            <person name="Liu S."/>
            <person name="Parkin I.A."/>
            <person name="Tang H."/>
            <person name="Wang X."/>
            <person name="Chiquet J."/>
            <person name="Belcram H."/>
            <person name="Tong C."/>
            <person name="Samans B."/>
            <person name="Correa M."/>
            <person name="Da Silva C."/>
            <person name="Just J."/>
            <person name="Falentin C."/>
            <person name="Koh C.S."/>
            <person name="Le Clainche I."/>
            <person name="Bernard M."/>
            <person name="Bento P."/>
            <person name="Noel B."/>
            <person name="Labadie K."/>
            <person name="Alberti A."/>
            <person name="Charles M."/>
            <person name="Arnaud D."/>
            <person name="Guo H."/>
            <person name="Daviaud C."/>
            <person name="Alamery S."/>
            <person name="Jabbari K."/>
            <person name="Zhao M."/>
            <person name="Edger P.P."/>
            <person name="Chelaifa H."/>
            <person name="Tack D."/>
            <person name="Lassalle G."/>
            <person name="Mestiri I."/>
            <person name="Schnel N."/>
            <person name="Le Paslier M.C."/>
            <person name="Fan G."/>
            <person name="Renault V."/>
            <person name="Bayer P.E."/>
            <person name="Golicz A.A."/>
            <person name="Manoli S."/>
            <person name="Lee T.H."/>
            <person name="Thi V.H."/>
            <person name="Chalabi S."/>
            <person name="Hu Q."/>
            <person name="Fan C."/>
            <person name="Tollenaere R."/>
            <person name="Lu Y."/>
            <person name="Battail C."/>
            <person name="Shen J."/>
            <person name="Sidebottom C.H."/>
            <person name="Wang X."/>
            <person name="Canaguier A."/>
            <person name="Chauveau A."/>
            <person name="Berard A."/>
            <person name="Deniot G."/>
            <person name="Guan M."/>
            <person name="Liu Z."/>
            <person name="Sun F."/>
            <person name="Lim Y.P."/>
            <person name="Lyons E."/>
            <person name="Town C.D."/>
            <person name="Bancroft I."/>
            <person name="Wang X."/>
            <person name="Meng J."/>
            <person name="Ma J."/>
            <person name="Pires J.C."/>
            <person name="King G.J."/>
            <person name="Brunel D."/>
            <person name="Delourme R."/>
            <person name="Renard M."/>
            <person name="Aury J.M."/>
            <person name="Adams K.L."/>
            <person name="Batley J."/>
            <person name="Snowdon R.J."/>
            <person name="Tost J."/>
            <person name="Edwards D."/>
            <person name="Zhou Y."/>
            <person name="Hua W."/>
            <person name="Sharpe A.G."/>
            <person name="Paterson A.H."/>
            <person name="Guan C."/>
            <person name="Wincker P."/>
        </authorList>
    </citation>
    <scope>NUCLEOTIDE SEQUENCE [LARGE SCALE GENOMIC DNA]</scope>
    <source>
        <strain evidence="3">cv. Darmor-bzh</strain>
    </source>
</reference>
<protein>
    <submittedName>
        <fullName evidence="2">BnaA05g09860D protein</fullName>
    </submittedName>
</protein>
<keyword evidence="3" id="KW-1185">Reference proteome</keyword>
<accession>A0A078FWS9</accession>
<evidence type="ECO:0000313" key="2">
    <source>
        <dbReference type="EMBL" id="CDY17202.1"/>
    </source>
</evidence>